<protein>
    <recommendedName>
        <fullName evidence="5">OmpA-like domain-containing protein</fullName>
    </recommendedName>
</protein>
<evidence type="ECO:0000256" key="4">
    <source>
        <dbReference type="PROSITE-ProRule" id="PRU00473"/>
    </source>
</evidence>
<dbReference type="PROSITE" id="PS51123">
    <property type="entry name" value="OMPA_2"/>
    <property type="match status" value="1"/>
</dbReference>
<keyword evidence="2 4" id="KW-0472">Membrane</keyword>
<keyword evidence="7" id="KW-1185">Reference proteome</keyword>
<reference evidence="6 7" key="1">
    <citation type="submission" date="2016-11" db="EMBL/GenBank/DDBJ databases">
        <title>Trade-off between light-utilization and light-protection in marine flavobacteria.</title>
        <authorList>
            <person name="Kumagai Y."/>
        </authorList>
    </citation>
    <scope>NUCLEOTIDE SEQUENCE [LARGE SCALE GENOMIC DNA]</scope>
    <source>
        <strain evidence="6 7">NBRC 107741</strain>
    </source>
</reference>
<dbReference type="PRINTS" id="PR01021">
    <property type="entry name" value="OMPADOMAIN"/>
</dbReference>
<evidence type="ECO:0000313" key="7">
    <source>
        <dbReference type="Proteomes" id="UP000239800"/>
    </source>
</evidence>
<dbReference type="Pfam" id="PF13488">
    <property type="entry name" value="Gly-zipper_Omp"/>
    <property type="match status" value="1"/>
</dbReference>
<evidence type="ECO:0000313" key="6">
    <source>
        <dbReference type="EMBL" id="PQB05235.1"/>
    </source>
</evidence>
<dbReference type="EMBL" id="MQUB01000001">
    <property type="protein sequence ID" value="PQB05235.1"/>
    <property type="molecule type" value="Genomic_DNA"/>
</dbReference>
<dbReference type="RefSeq" id="WP_104813170.1">
    <property type="nucleotide sequence ID" value="NZ_MQUB01000001.1"/>
</dbReference>
<sequence>MKKARIYLLAALVLVGCGTLNKQQKGTIAGSAGGALLGAAVSKGSVWGILIGAAVGGTAGNLIGKKMDQQARELTQAVPTAEVSRVSEGINVTFDSSVAFQINSAELNQDYKDDLQRVAAVFQKYPDTNILIEGHTDDSGPAEFNMKLSEQRAKSVATYLAANGVDTSRLTQKWYGEEQPKYPNDEANRAKNRRVELAIYANDDMKEAAKTGNLD</sequence>
<dbReference type="InterPro" id="IPR006665">
    <property type="entry name" value="OmpA-like"/>
</dbReference>
<dbReference type="PANTHER" id="PTHR30329">
    <property type="entry name" value="STATOR ELEMENT OF FLAGELLAR MOTOR COMPLEX"/>
    <property type="match status" value="1"/>
</dbReference>
<dbReference type="GO" id="GO:0009279">
    <property type="term" value="C:cell outer membrane"/>
    <property type="evidence" value="ECO:0007669"/>
    <property type="project" value="UniProtKB-SubCell"/>
</dbReference>
<dbReference type="InterPro" id="IPR006690">
    <property type="entry name" value="OMPA-like_CS"/>
</dbReference>
<organism evidence="6 7">
    <name type="scientific">Aureitalea marina</name>
    <dbReference type="NCBI Taxonomy" id="930804"/>
    <lineage>
        <taxon>Bacteria</taxon>
        <taxon>Pseudomonadati</taxon>
        <taxon>Bacteroidota</taxon>
        <taxon>Flavobacteriia</taxon>
        <taxon>Flavobacteriales</taxon>
        <taxon>Flavobacteriaceae</taxon>
        <taxon>Aureitalea</taxon>
    </lineage>
</organism>
<dbReference type="PROSITE" id="PS51257">
    <property type="entry name" value="PROKAR_LIPOPROTEIN"/>
    <property type="match status" value="1"/>
</dbReference>
<dbReference type="Pfam" id="PF00691">
    <property type="entry name" value="OmpA"/>
    <property type="match status" value="1"/>
</dbReference>
<dbReference type="InterPro" id="IPR039567">
    <property type="entry name" value="Gly-zipper"/>
</dbReference>
<evidence type="ECO:0000259" key="5">
    <source>
        <dbReference type="PROSITE" id="PS51123"/>
    </source>
</evidence>
<dbReference type="CDD" id="cd07185">
    <property type="entry name" value="OmpA_C-like"/>
    <property type="match status" value="1"/>
</dbReference>
<dbReference type="PROSITE" id="PS01068">
    <property type="entry name" value="OMPA_1"/>
    <property type="match status" value="1"/>
</dbReference>
<keyword evidence="3" id="KW-0998">Cell outer membrane</keyword>
<dbReference type="AlphaFoldDB" id="A0A2S7KRI0"/>
<dbReference type="InterPro" id="IPR050330">
    <property type="entry name" value="Bact_OuterMem_StrucFunc"/>
</dbReference>
<evidence type="ECO:0000256" key="2">
    <source>
        <dbReference type="ARBA" id="ARBA00023136"/>
    </source>
</evidence>
<name>A0A2S7KRI0_9FLAO</name>
<dbReference type="PANTHER" id="PTHR30329:SF21">
    <property type="entry name" value="LIPOPROTEIN YIAD-RELATED"/>
    <property type="match status" value="1"/>
</dbReference>
<dbReference type="OrthoDB" id="9782229at2"/>
<dbReference type="Gene3D" id="3.30.1330.60">
    <property type="entry name" value="OmpA-like domain"/>
    <property type="match status" value="1"/>
</dbReference>
<proteinExistence type="predicted"/>
<comment type="caution">
    <text evidence="6">The sequence shown here is derived from an EMBL/GenBank/DDBJ whole genome shotgun (WGS) entry which is preliminary data.</text>
</comment>
<dbReference type="InterPro" id="IPR036737">
    <property type="entry name" value="OmpA-like_sf"/>
</dbReference>
<dbReference type="Proteomes" id="UP000239800">
    <property type="component" value="Unassembled WGS sequence"/>
</dbReference>
<evidence type="ECO:0000256" key="3">
    <source>
        <dbReference type="ARBA" id="ARBA00023237"/>
    </source>
</evidence>
<feature type="domain" description="OmpA-like" evidence="5">
    <location>
        <begin position="86"/>
        <end position="203"/>
    </location>
</feature>
<dbReference type="InterPro" id="IPR006664">
    <property type="entry name" value="OMP_bac"/>
</dbReference>
<gene>
    <name evidence="6" type="ORF">BST85_10330</name>
</gene>
<comment type="subcellular location">
    <subcellularLocation>
        <location evidence="1">Cell outer membrane</location>
    </subcellularLocation>
</comment>
<accession>A0A2S7KRI0</accession>
<evidence type="ECO:0000256" key="1">
    <source>
        <dbReference type="ARBA" id="ARBA00004442"/>
    </source>
</evidence>
<dbReference type="SUPFAM" id="SSF103088">
    <property type="entry name" value="OmpA-like"/>
    <property type="match status" value="1"/>
</dbReference>